<dbReference type="SUPFAM" id="SSF52540">
    <property type="entry name" value="P-loop containing nucleoside triphosphate hydrolases"/>
    <property type="match status" value="1"/>
</dbReference>
<dbReference type="EMBL" id="CP001230">
    <property type="protein sequence ID" value="ACO04649.1"/>
    <property type="molecule type" value="Genomic_DNA"/>
</dbReference>
<evidence type="ECO:0000256" key="1">
    <source>
        <dbReference type="SAM" id="Coils"/>
    </source>
</evidence>
<accession>C0QQY3</accession>
<organism evidence="3 4">
    <name type="scientific">Persephonella marina (strain DSM 14350 / EX-H1)</name>
    <dbReference type="NCBI Taxonomy" id="123214"/>
    <lineage>
        <taxon>Bacteria</taxon>
        <taxon>Pseudomonadati</taxon>
        <taxon>Aquificota</taxon>
        <taxon>Aquificia</taxon>
        <taxon>Aquificales</taxon>
        <taxon>Hydrogenothermaceae</taxon>
        <taxon>Persephonella</taxon>
    </lineage>
</organism>
<reference evidence="3 4" key="1">
    <citation type="journal article" date="2009" name="J. Bacteriol.">
        <title>Complete and draft genome sequences of six members of the Aquificales.</title>
        <authorList>
            <person name="Reysenbach A.L."/>
            <person name="Hamamura N."/>
            <person name="Podar M."/>
            <person name="Griffiths E."/>
            <person name="Ferreira S."/>
            <person name="Hochstein R."/>
            <person name="Heidelberg J."/>
            <person name="Johnson J."/>
            <person name="Mead D."/>
            <person name="Pohorille A."/>
            <person name="Sarmiento M."/>
            <person name="Schweighofer K."/>
            <person name="Seshadri R."/>
            <person name="Voytek M.A."/>
        </authorList>
    </citation>
    <scope>NUCLEOTIDE SEQUENCE [LARGE SCALE GENOMIC DNA]</scope>
    <source>
        <strain evidence="4">DSM 14350 / EX-H1</strain>
    </source>
</reference>
<dbReference type="Gene3D" id="3.40.50.300">
    <property type="entry name" value="P-loop containing nucleotide triphosphate hydrolases"/>
    <property type="match status" value="1"/>
</dbReference>
<dbReference type="InterPro" id="IPR027417">
    <property type="entry name" value="P-loop_NTPase"/>
</dbReference>
<proteinExistence type="predicted"/>
<dbReference type="eggNOG" id="COG1196">
    <property type="taxonomic scope" value="Bacteria"/>
</dbReference>
<dbReference type="InterPro" id="IPR026866">
    <property type="entry name" value="CR006_AAA"/>
</dbReference>
<dbReference type="PaxDb" id="123214-PERMA_1308"/>
<dbReference type="AlphaFoldDB" id="C0QQY3"/>
<dbReference type="KEGG" id="pmx:PERMA_1308"/>
<protein>
    <submittedName>
        <fullName evidence="3">Macrophage infection protein, MimD</fullName>
    </submittedName>
</protein>
<evidence type="ECO:0000313" key="4">
    <source>
        <dbReference type="Proteomes" id="UP000001366"/>
    </source>
</evidence>
<keyword evidence="1" id="KW-0175">Coiled coil</keyword>
<dbReference type="STRING" id="123214.PERMA_1308"/>
<dbReference type="Pfam" id="PF13166">
    <property type="entry name" value="AAA_13"/>
    <property type="match status" value="1"/>
</dbReference>
<feature type="domain" description="Protein CR006 P-loop" evidence="2">
    <location>
        <begin position="254"/>
        <end position="501"/>
    </location>
</feature>
<dbReference type="HOGENOM" id="CLU_413752_0_0_0"/>
<feature type="coiled-coil region" evidence="1">
    <location>
        <begin position="333"/>
        <end position="367"/>
    </location>
</feature>
<gene>
    <name evidence="3" type="ordered locus">PERMA_1308</name>
</gene>
<evidence type="ECO:0000313" key="3">
    <source>
        <dbReference type="EMBL" id="ACO04649.1"/>
    </source>
</evidence>
<name>C0QQY3_PERMH</name>
<sequence>MKVKLENCYGIRKLDYEFNFENGRVFAIYAPNGTMKTSFAKTFKDYSEKKETKDLHFPHRETKVELKLNGEDLNRENVFVIESYNEDYASKSISVLLASKKLRANYDKIYKDFKDEKNILIKELSNISKVKPKDIENIFKEEFNKSLEDFLTEIDKKLKEKDDNYSKYSELVYSDIFNNDVLNLLSNKDVKKHIEDYIKKYKELINKSPYFRENFDHYNANEVIKSLKGNNFFKAGHTISLSNGTNKEEFNNEKELNKFLEEQKKKILENEELKSIFEKIDKGLNRNQKLRNFRSILRKNPKIIVEFENLKKFKEKIWLSYLIKLKESSLNFIEKYNKYKEDLNNLLEKARNEETDWEKIIEIFNNKFIDMPFELAIENKEEVILKQDVPSIKFIFKDGEDKKEYNDKKNLISKLSNGEKRALYLLDIIFDLEAQKKSGKDTIIIIDDIADSFDYKNKYAIIEYLKEIAEYENFYIIILTHNFDFFRTIRSRIIVNKNKCKIANRLPNGKIKLNDLKEISNPFEEWKKYLENFANGSSGTNKKNAKKIFIATIPFIRNLAEYIEGKSSEDYKKLTYCLHYKPSKNIKLKDLKEIYEKYIKNFDVSNLFASLFTNEELNTNIYEMIFNITDIIKNDRDNHIKLEGKIVLAIATRLKAEKYMLSKLNNDIDENEWKFTRYLFERFREISNDSETLKKLERVLIITPEYIHINAFMYEPLVDVSIGELKKLYAEDISLLLRE</sequence>
<evidence type="ECO:0000259" key="2">
    <source>
        <dbReference type="Pfam" id="PF13166"/>
    </source>
</evidence>
<keyword evidence="4" id="KW-1185">Reference proteome</keyword>
<dbReference type="Proteomes" id="UP000001366">
    <property type="component" value="Chromosome"/>
</dbReference>